<evidence type="ECO:0000256" key="5">
    <source>
        <dbReference type="SAM" id="Coils"/>
    </source>
</evidence>
<dbReference type="InterPro" id="IPR001668">
    <property type="entry name" value="Mob_Pre"/>
</dbReference>
<keyword evidence="5" id="KW-0175">Coiled coil</keyword>
<evidence type="ECO:0000256" key="3">
    <source>
        <dbReference type="ARBA" id="ARBA00029953"/>
    </source>
</evidence>
<evidence type="ECO:0000313" key="7">
    <source>
        <dbReference type="EMBL" id="CAY33091.1"/>
    </source>
</evidence>
<feature type="region of interest" description="Disordered" evidence="6">
    <location>
        <begin position="389"/>
        <end position="409"/>
    </location>
</feature>
<dbReference type="AlphaFoldDB" id="C7C2U8"/>
<dbReference type="Gene3D" id="3.30.930.30">
    <property type="match status" value="1"/>
</dbReference>
<reference evidence="7" key="1">
    <citation type="journal article" date="2009" name="Antimicrob. Agents Chemother.">
        <title>Novel ABC transporter gene, vga(C), located on a multiresistance plasmid from a porcine methicillin-resistant Staphylococcus aureus ST398 strain.</title>
        <authorList>
            <person name="Kadlec K."/>
            <person name="Schwarz S."/>
        </authorList>
    </citation>
    <scope>NUCLEOTIDE SEQUENCE [LARGE SCALE GENOMIC DNA]</scope>
    <source>
        <strain evidence="7">ST398</strain>
        <plasmid evidence="7">pKKS825</plasmid>
    </source>
</reference>
<dbReference type="PATRIC" id="fig|523796.5.peg.2719"/>
<sequence length="409" mass="48169">MSMIAARMQKLKAGNLTGIGNHNQRKGQNHSNQEIDPNRSHLNYELVNRTEHYQKDIQTFIDEKKISTRAVRSDAVLVNEWIITSDRTFFNGLTEQETKEFFEAAKEYFSEKFGEDNIRYATVHVDETTPHMHMGIVPFDSEGKLSAKRVFNRQTLRDIQEELPTYLQEAKFDIERGQKGSERKNLTVPEFKEMKREQKEVQQETEKMREEFRAYVTDRKITVSLDDIKATIEREEIKIPSGEKFLGIDIPKKVERETGNVILSKKDFDKMQDFNTYIKKSESRFLNLLDTDLYQENKALKKEIKVQKSTNHTNIEDYNQLVREYNTLSGENDRLKSRISDLKKEVRIIYNTVKSFLKERTSEIQAFKSMFKALTDDISLSSKDNQLDSQFKKEFDKEHTQKRTRGRSR</sequence>
<dbReference type="NCBIfam" id="NF041497">
    <property type="entry name" value="MobV"/>
    <property type="match status" value="1"/>
</dbReference>
<feature type="coiled-coil region" evidence="5">
    <location>
        <begin position="318"/>
        <end position="345"/>
    </location>
</feature>
<name>C7C2U8_STAA5</name>
<dbReference type="Pfam" id="PF01076">
    <property type="entry name" value="Mob_Pre"/>
    <property type="match status" value="1"/>
</dbReference>
<evidence type="ECO:0000256" key="6">
    <source>
        <dbReference type="SAM" id="MobiDB-lite"/>
    </source>
</evidence>
<protein>
    <recommendedName>
        <fullName evidence="4">Mobilization protein</fullName>
    </recommendedName>
    <alternativeName>
        <fullName evidence="3">Plasmid recombinase</fullName>
    </alternativeName>
</protein>
<feature type="compositionally biased region" description="Basic and acidic residues" evidence="6">
    <location>
        <begin position="390"/>
        <end position="401"/>
    </location>
</feature>
<organism evidence="7">
    <name type="scientific">Staphylococcus aureus (strain MRSA ST398 / isolate S0385)</name>
    <dbReference type="NCBI Taxonomy" id="523796"/>
    <lineage>
        <taxon>Bacteria</taxon>
        <taxon>Bacillati</taxon>
        <taxon>Bacillota</taxon>
        <taxon>Bacilli</taxon>
        <taxon>Bacillales</taxon>
        <taxon>Staphylococcaceae</taxon>
        <taxon>Staphylococcus</taxon>
    </lineage>
</organism>
<reference evidence="7" key="2">
    <citation type="submission" date="2010-04" db="EMBL/GenBank/DDBJ databases">
        <authorList>
            <person name="Schwarz S.P."/>
        </authorList>
    </citation>
    <scope>NUCLEOTIDE SEQUENCE</scope>
    <source>
        <strain evidence="7">ST398</strain>
        <plasmid evidence="7">pKKS825</plasmid>
    </source>
</reference>
<dbReference type="GO" id="GO:0006310">
    <property type="term" value="P:DNA recombination"/>
    <property type="evidence" value="ECO:0007669"/>
    <property type="project" value="InterPro"/>
</dbReference>
<accession>C7C2U8</accession>
<comment type="function">
    <text evidence="1">The interaction of the RSA site and the PRE protein may not only serves a function in plasmid maintenance, but may also contributes to the distribution of small antibiotic resistance plasmids among Gram-positive bacteria.</text>
</comment>
<evidence type="ECO:0000256" key="2">
    <source>
        <dbReference type="ARBA" id="ARBA00010657"/>
    </source>
</evidence>
<dbReference type="CDD" id="cd17242">
    <property type="entry name" value="MobM_relaxase"/>
    <property type="match status" value="1"/>
</dbReference>
<gene>
    <name evidence="7" type="primary">mob</name>
</gene>
<evidence type="ECO:0000256" key="4">
    <source>
        <dbReference type="ARBA" id="ARBA00031709"/>
    </source>
</evidence>
<dbReference type="EMBL" id="FN377602">
    <property type="protein sequence ID" value="CAY33091.1"/>
    <property type="molecule type" value="Genomic_DNA"/>
</dbReference>
<comment type="similarity">
    <text evidence="2">Belongs to the plasmid mobilization pre family.</text>
</comment>
<feature type="region of interest" description="Disordered" evidence="6">
    <location>
        <begin position="15"/>
        <end position="39"/>
    </location>
</feature>
<proteinExistence type="inferred from homology"/>
<evidence type="ECO:0000256" key="1">
    <source>
        <dbReference type="ARBA" id="ARBA00002445"/>
    </source>
</evidence>
<keyword evidence="7" id="KW-0614">Plasmid</keyword>
<geneLocation type="plasmid" evidence="7">
    <name>pKKS825</name>
</geneLocation>
<dbReference type="GO" id="GO:0003677">
    <property type="term" value="F:DNA binding"/>
    <property type="evidence" value="ECO:0007669"/>
    <property type="project" value="InterPro"/>
</dbReference>